<accession>A0A6N7SBC3</accession>
<dbReference type="EMBL" id="WKPI01000061">
    <property type="protein sequence ID" value="MSC35186.1"/>
    <property type="molecule type" value="Genomic_DNA"/>
</dbReference>
<keyword evidence="2" id="KW-0812">Transmembrane</keyword>
<gene>
    <name evidence="4" type="ORF">GKD88_18905</name>
    <name evidence="3" type="ORF">GKE08_17630</name>
</gene>
<evidence type="ECO:0000313" key="6">
    <source>
        <dbReference type="Proteomes" id="UP000480929"/>
    </source>
</evidence>
<feature type="region of interest" description="Disordered" evidence="1">
    <location>
        <begin position="119"/>
        <end position="179"/>
    </location>
</feature>
<dbReference type="EMBL" id="WKPJ01000045">
    <property type="protein sequence ID" value="MSA91147.1"/>
    <property type="molecule type" value="Genomic_DNA"/>
</dbReference>
<keyword evidence="6" id="KW-1185">Reference proteome</keyword>
<evidence type="ECO:0000313" key="3">
    <source>
        <dbReference type="EMBL" id="MSA91147.1"/>
    </source>
</evidence>
<evidence type="ECO:0000313" key="4">
    <source>
        <dbReference type="EMBL" id="MSC35186.1"/>
    </source>
</evidence>
<dbReference type="Proteomes" id="UP000433575">
    <property type="component" value="Unassembled WGS sequence"/>
</dbReference>
<organism evidence="3 5">
    <name type="scientific">Holdemania massiliensis</name>
    <dbReference type="NCBI Taxonomy" id="1468449"/>
    <lineage>
        <taxon>Bacteria</taxon>
        <taxon>Bacillati</taxon>
        <taxon>Bacillota</taxon>
        <taxon>Erysipelotrichia</taxon>
        <taxon>Erysipelotrichales</taxon>
        <taxon>Erysipelotrichaceae</taxon>
        <taxon>Holdemania</taxon>
    </lineage>
</organism>
<keyword evidence="2" id="KW-0472">Membrane</keyword>
<reference evidence="5 6" key="1">
    <citation type="journal article" date="2019" name="Nat. Med.">
        <title>A library of human gut bacterial isolates paired with longitudinal multiomics data enables mechanistic microbiome research.</title>
        <authorList>
            <person name="Poyet M."/>
            <person name="Groussin M."/>
            <person name="Gibbons S.M."/>
            <person name="Avila-Pacheco J."/>
            <person name="Jiang X."/>
            <person name="Kearney S.M."/>
            <person name="Perrotta A.R."/>
            <person name="Berdy B."/>
            <person name="Zhao S."/>
            <person name="Lieberman T.D."/>
            <person name="Swanson P.K."/>
            <person name="Smith M."/>
            <person name="Roesemann S."/>
            <person name="Alexander J.E."/>
            <person name="Rich S.A."/>
            <person name="Livny J."/>
            <person name="Vlamakis H."/>
            <person name="Clish C."/>
            <person name="Bullock K."/>
            <person name="Deik A."/>
            <person name="Scott J."/>
            <person name="Pierce K.A."/>
            <person name="Xavier R.J."/>
            <person name="Alm E.J."/>
        </authorList>
    </citation>
    <scope>NUCLEOTIDE SEQUENCE [LARGE SCALE GENOMIC DNA]</scope>
    <source>
        <strain evidence="3 5">BIOML-A4</strain>
        <strain evidence="4 6">BIOML-A5</strain>
    </source>
</reference>
<dbReference type="AlphaFoldDB" id="A0A6N7SBC3"/>
<proteinExistence type="predicted"/>
<evidence type="ECO:0008006" key="7">
    <source>
        <dbReference type="Google" id="ProtNLM"/>
    </source>
</evidence>
<evidence type="ECO:0000313" key="5">
    <source>
        <dbReference type="Proteomes" id="UP000433575"/>
    </source>
</evidence>
<dbReference type="Pfam" id="PF09578">
    <property type="entry name" value="Spore_YabQ"/>
    <property type="match status" value="1"/>
</dbReference>
<evidence type="ECO:0000256" key="1">
    <source>
        <dbReference type="SAM" id="MobiDB-lite"/>
    </source>
</evidence>
<dbReference type="RefSeq" id="WP_154240500.1">
    <property type="nucleotide sequence ID" value="NZ_CALJPI010000102.1"/>
</dbReference>
<dbReference type="OrthoDB" id="1653347at2"/>
<dbReference type="NCBIfam" id="TIGR02893">
    <property type="entry name" value="spore_yabQ"/>
    <property type="match status" value="1"/>
</dbReference>
<comment type="caution">
    <text evidence="3">The sequence shown here is derived from an EMBL/GenBank/DDBJ whole genome shotgun (WGS) entry which is preliminary data.</text>
</comment>
<feature type="transmembrane region" description="Helical" evidence="2">
    <location>
        <begin position="70"/>
        <end position="88"/>
    </location>
</feature>
<protein>
    <recommendedName>
        <fullName evidence="7">Spore cortex biosynthesis protein YabQ</fullName>
    </recommendedName>
</protein>
<keyword evidence="2" id="KW-1133">Transmembrane helix</keyword>
<feature type="compositionally biased region" description="Basic residues" evidence="1">
    <location>
        <begin position="139"/>
        <end position="168"/>
    </location>
</feature>
<name>A0A6N7SBC3_9FIRM</name>
<feature type="transmembrane region" description="Helical" evidence="2">
    <location>
        <begin position="39"/>
        <end position="58"/>
    </location>
</feature>
<dbReference type="InterPro" id="IPR019074">
    <property type="entry name" value="YabQ"/>
</dbReference>
<evidence type="ECO:0000256" key="2">
    <source>
        <dbReference type="SAM" id="Phobius"/>
    </source>
</evidence>
<sequence>MILLPQQFQALVYHFFSGWVFALTWSGMNRLTWHFRRHVVRWVIETLYFFVFVTLMYAGLLPITGGQTQMYLILVFVLGAAIYLKFYAMTFSPVFEGIVRWGAKQLTCLKTQKAKNQAVLKQHSELRRKKKAEKLQLQKAKHQKKHQAKQAKKQLKKQKRQAKRKRKHPEPEDASSAVL</sequence>
<feature type="transmembrane region" description="Helical" evidence="2">
    <location>
        <begin position="6"/>
        <end position="27"/>
    </location>
</feature>
<dbReference type="Proteomes" id="UP000480929">
    <property type="component" value="Unassembled WGS sequence"/>
</dbReference>